<organism evidence="2 3">
    <name type="scientific">Flavobacterium tibetense</name>
    <dbReference type="NCBI Taxonomy" id="2233533"/>
    <lineage>
        <taxon>Bacteria</taxon>
        <taxon>Pseudomonadati</taxon>
        <taxon>Bacteroidota</taxon>
        <taxon>Flavobacteriia</taxon>
        <taxon>Flavobacteriales</taxon>
        <taxon>Flavobacteriaceae</taxon>
        <taxon>Flavobacterium</taxon>
    </lineage>
</organism>
<keyword evidence="3" id="KW-1185">Reference proteome</keyword>
<dbReference type="AlphaFoldDB" id="A0A365P4P4"/>
<proteinExistence type="predicted"/>
<evidence type="ECO:0000256" key="1">
    <source>
        <dbReference type="SAM" id="SignalP"/>
    </source>
</evidence>
<feature type="signal peptide" evidence="1">
    <location>
        <begin position="1"/>
        <end position="20"/>
    </location>
</feature>
<evidence type="ECO:0000313" key="3">
    <source>
        <dbReference type="Proteomes" id="UP000253319"/>
    </source>
</evidence>
<name>A0A365P4P4_9FLAO</name>
<feature type="chain" id="PRO_5016934334" evidence="1">
    <location>
        <begin position="21"/>
        <end position="108"/>
    </location>
</feature>
<comment type="caution">
    <text evidence="2">The sequence shown here is derived from an EMBL/GenBank/DDBJ whole genome shotgun (WGS) entry which is preliminary data.</text>
</comment>
<gene>
    <name evidence="2" type="ORF">DPN68_01800</name>
</gene>
<keyword evidence="1" id="KW-0732">Signal</keyword>
<reference evidence="2 3" key="1">
    <citation type="submission" date="2018-06" db="EMBL/GenBank/DDBJ databases">
        <title>Flavobacterium tibetense sp. nov., isolated from a wetland YonghuCo on Tibetan Plateau.</title>
        <authorList>
            <person name="Xing P."/>
            <person name="Phurbu D."/>
            <person name="Lu H."/>
        </authorList>
    </citation>
    <scope>NUCLEOTIDE SEQUENCE [LARGE SCALE GENOMIC DNA]</scope>
    <source>
        <strain evidence="2 3">YH5</strain>
    </source>
</reference>
<dbReference type="RefSeq" id="WP_113987887.1">
    <property type="nucleotide sequence ID" value="NZ_QLST01000002.1"/>
</dbReference>
<sequence>MKKIFSIFVLFFAFSFVANAQENFSDEVREKTKKQAYEIAAYFNITEVTQIKDIQSMLLHKHKVETTDFDAQRKSNISTSLKDKFKSMLNKEQLLKLQNNEQILNKYF</sequence>
<protein>
    <submittedName>
        <fullName evidence="2">Uncharacterized protein</fullName>
    </submittedName>
</protein>
<dbReference type="EMBL" id="QLST01000002">
    <property type="protein sequence ID" value="RBA29404.1"/>
    <property type="molecule type" value="Genomic_DNA"/>
</dbReference>
<evidence type="ECO:0000313" key="2">
    <source>
        <dbReference type="EMBL" id="RBA29404.1"/>
    </source>
</evidence>
<dbReference type="Proteomes" id="UP000253319">
    <property type="component" value="Unassembled WGS sequence"/>
</dbReference>
<accession>A0A365P4P4</accession>